<gene>
    <name evidence="2" type="ORF">NET02_05240</name>
</gene>
<dbReference type="CDD" id="cd01300">
    <property type="entry name" value="YtcJ_like"/>
    <property type="match status" value="1"/>
</dbReference>
<dbReference type="Proteomes" id="UP001165306">
    <property type="component" value="Unassembled WGS sequence"/>
</dbReference>
<dbReference type="Gene3D" id="3.20.20.140">
    <property type="entry name" value="Metal-dependent hydrolases"/>
    <property type="match status" value="1"/>
</dbReference>
<feature type="domain" description="Amidohydrolase 3" evidence="1">
    <location>
        <begin position="54"/>
        <end position="544"/>
    </location>
</feature>
<dbReference type="PANTHER" id="PTHR22642:SF2">
    <property type="entry name" value="PROTEIN LONG AFTER FAR-RED 3"/>
    <property type="match status" value="1"/>
</dbReference>
<accession>A0AA41WAB0</accession>
<dbReference type="SUPFAM" id="SSF51556">
    <property type="entry name" value="Metallo-dependent hydrolases"/>
    <property type="match status" value="1"/>
</dbReference>
<dbReference type="SUPFAM" id="SSF51338">
    <property type="entry name" value="Composite domain of metallo-dependent hydrolases"/>
    <property type="match status" value="1"/>
</dbReference>
<name>A0AA41WAB0_9BACT</name>
<reference evidence="2" key="1">
    <citation type="submission" date="2022-06" db="EMBL/GenBank/DDBJ databases">
        <title>CFH 74404 Thermomicrobiaceae sp.</title>
        <authorList>
            <person name="Ming H."/>
            <person name="Li W.-J."/>
            <person name="Zhao Z."/>
        </authorList>
    </citation>
    <scope>NUCLEOTIDE SEQUENCE</scope>
    <source>
        <strain evidence="2">CFH 74404</strain>
    </source>
</reference>
<dbReference type="PANTHER" id="PTHR22642">
    <property type="entry name" value="IMIDAZOLONEPROPIONASE"/>
    <property type="match status" value="1"/>
</dbReference>
<dbReference type="InterPro" id="IPR032466">
    <property type="entry name" value="Metal_Hydrolase"/>
</dbReference>
<organism evidence="2 3">
    <name type="scientific">Thermalbibacter longus</name>
    <dbReference type="NCBI Taxonomy" id="2951981"/>
    <lineage>
        <taxon>Bacteria</taxon>
        <taxon>Pseudomonadati</taxon>
        <taxon>Thermomicrobiota</taxon>
        <taxon>Thermomicrobia</taxon>
        <taxon>Thermomicrobiales</taxon>
        <taxon>Thermomicrobiaceae</taxon>
        <taxon>Thermalbibacter</taxon>
    </lineage>
</organism>
<evidence type="ECO:0000313" key="2">
    <source>
        <dbReference type="EMBL" id="MCM8748542.1"/>
    </source>
</evidence>
<dbReference type="InterPro" id="IPR013108">
    <property type="entry name" value="Amidohydro_3"/>
</dbReference>
<dbReference type="Gene3D" id="3.10.310.70">
    <property type="match status" value="1"/>
</dbReference>
<keyword evidence="3" id="KW-1185">Reference proteome</keyword>
<evidence type="ECO:0000313" key="3">
    <source>
        <dbReference type="Proteomes" id="UP001165306"/>
    </source>
</evidence>
<dbReference type="InterPro" id="IPR011059">
    <property type="entry name" value="Metal-dep_hydrolase_composite"/>
</dbReference>
<dbReference type="InterPro" id="IPR033932">
    <property type="entry name" value="YtcJ-like"/>
</dbReference>
<dbReference type="AlphaFoldDB" id="A0AA41WAB0"/>
<comment type="caution">
    <text evidence="2">The sequence shown here is derived from an EMBL/GenBank/DDBJ whole genome shotgun (WGS) entry which is preliminary data.</text>
</comment>
<dbReference type="Pfam" id="PF07969">
    <property type="entry name" value="Amidohydro_3"/>
    <property type="match status" value="1"/>
</dbReference>
<protein>
    <submittedName>
        <fullName evidence="2">Amidohydrolase</fullName>
    </submittedName>
</protein>
<dbReference type="GO" id="GO:0016810">
    <property type="term" value="F:hydrolase activity, acting on carbon-nitrogen (but not peptide) bonds"/>
    <property type="evidence" value="ECO:0007669"/>
    <property type="project" value="InterPro"/>
</dbReference>
<dbReference type="RefSeq" id="WP_284056324.1">
    <property type="nucleotide sequence ID" value="NZ_JAMSLR010000003.1"/>
</dbReference>
<sequence length="549" mass="60345">MVWVPRVDRVLLNARIYTLDAQFQVAEAVAIRDGRFVAVGTTSEMRELAEAGTQIEDLAGAVVLPGLIDAHTHLLSTSLVLREVQLYDCRSIPEILDRVRQRAAQTPPGQWIVGRGWDEALLAERRHPTRWELDRAAPDHPVVLHRVWNKLVANSAALAMAGITRATPDPPADTRYAGGFERDPETGEPTGLFWDRAKELVLDAIPEPSEAQLAEALRYGCRAYNAAGLVGVAEPGLDVPEIRAYQRLRDDGQLTVRADLLLGAWGYVPAEREPELEGWIAAMPVYGGFGDDLLRLAGVKFLLDGGVGDRTARFYEPYLDEPDNIGQWVVDPEEYPRLVRWVHERGWSIDTHTCGTAAQDLAVKAYIEAQAAAPNPRLRHRVHHAYFPSQEAVQSMAKHRIPALVSTPFLLHLGDSFIASLGLERAARAMPMATYLSAGVPLAGTSDAPITDFNPFVGIYAAVTRRTVLGRELDQSERISRKEALRSYTVGGAYALGQEGVRGSIEPGKLADLIVVDRDPLAVDEQSLKETRVLRTMLGGAWVYEASPA</sequence>
<evidence type="ECO:0000259" key="1">
    <source>
        <dbReference type="Pfam" id="PF07969"/>
    </source>
</evidence>
<proteinExistence type="predicted"/>
<dbReference type="Gene3D" id="2.30.40.10">
    <property type="entry name" value="Urease, subunit C, domain 1"/>
    <property type="match status" value="1"/>
</dbReference>
<dbReference type="EMBL" id="JAMSLR010000003">
    <property type="protein sequence ID" value="MCM8748542.1"/>
    <property type="molecule type" value="Genomic_DNA"/>
</dbReference>